<feature type="transmembrane region" description="Helical" evidence="13">
    <location>
        <begin position="162"/>
        <end position="179"/>
    </location>
</feature>
<feature type="transmembrane region" description="Helical" evidence="13">
    <location>
        <begin position="48"/>
        <end position="67"/>
    </location>
</feature>
<evidence type="ECO:0000256" key="3">
    <source>
        <dbReference type="ARBA" id="ARBA00022670"/>
    </source>
</evidence>
<evidence type="ECO:0000256" key="4">
    <source>
        <dbReference type="ARBA" id="ARBA00022692"/>
    </source>
</evidence>
<feature type="domain" description="Peptidase M48" evidence="14">
    <location>
        <begin position="91"/>
        <end position="295"/>
    </location>
</feature>
<evidence type="ECO:0000256" key="8">
    <source>
        <dbReference type="ARBA" id="ARBA00022989"/>
    </source>
</evidence>
<dbReference type="PANTHER" id="PTHR43221">
    <property type="entry name" value="PROTEASE HTPX"/>
    <property type="match status" value="1"/>
</dbReference>
<feature type="transmembrane region" description="Helical" evidence="13">
    <location>
        <begin position="199"/>
        <end position="220"/>
    </location>
</feature>
<sequence>MRAFKGIALLIITNLLIFASLFITFQILTNFVLPLFGIDIRGSVNANQLLWALVLGFGGAFISLLFSKQLARMGMQMQRIDVPQTPKEQLVYNTVAEQARSIGIKMPEVWVYWSDEPNAFATGPTRNNSMVAVSSGLVMSLNDDEVRAVLAHEMGHIQNGDMLAMTLLQGLMNTFVYWISMLVSRWFYDENGNPTFMSFMISMVLQIALSFLALIPITWFSRRREFRADRFAAQQYGAPAMIAALERIHHRAADMLQHETVNRDALATFKIGGDWQGLFATHPSLEARVSALQEWARESGQGGNFRVTQNKGQGNDVWSSKDNPWG</sequence>
<dbReference type="RefSeq" id="WP_341370798.1">
    <property type="nucleotide sequence ID" value="NZ_JBBPCO010000007.1"/>
</dbReference>
<dbReference type="InterPro" id="IPR001915">
    <property type="entry name" value="Peptidase_M48"/>
</dbReference>
<comment type="caution">
    <text evidence="15">The sequence shown here is derived from an EMBL/GenBank/DDBJ whole genome shotgun (WGS) entry which is preliminary data.</text>
</comment>
<feature type="region of interest" description="Disordered" evidence="12">
    <location>
        <begin position="302"/>
        <end position="326"/>
    </location>
</feature>
<evidence type="ECO:0000256" key="1">
    <source>
        <dbReference type="ARBA" id="ARBA00004651"/>
    </source>
</evidence>
<gene>
    <name evidence="15" type="primary">htpX</name>
    <name evidence="15" type="ORF">WOB96_08155</name>
</gene>
<evidence type="ECO:0000256" key="10">
    <source>
        <dbReference type="ARBA" id="ARBA00023136"/>
    </source>
</evidence>
<dbReference type="EC" id="3.4.24.-" evidence="15"/>
<comment type="similarity">
    <text evidence="11">Belongs to the peptidase M48 family.</text>
</comment>
<dbReference type="GO" id="GO:0006508">
    <property type="term" value="P:proteolysis"/>
    <property type="evidence" value="ECO:0007669"/>
    <property type="project" value="UniProtKB-KW"/>
</dbReference>
<keyword evidence="4 13" id="KW-0812">Transmembrane</keyword>
<keyword evidence="2" id="KW-1003">Cell membrane</keyword>
<evidence type="ECO:0000256" key="6">
    <source>
        <dbReference type="ARBA" id="ARBA00022801"/>
    </source>
</evidence>
<dbReference type="EMBL" id="JBBPCO010000007">
    <property type="protein sequence ID" value="MEK8089740.1"/>
    <property type="molecule type" value="Genomic_DNA"/>
</dbReference>
<feature type="transmembrane region" description="Helical" evidence="13">
    <location>
        <begin position="7"/>
        <end position="28"/>
    </location>
</feature>
<dbReference type="Pfam" id="PF01435">
    <property type="entry name" value="Peptidase_M48"/>
    <property type="match status" value="1"/>
</dbReference>
<comment type="cofactor">
    <cofactor evidence="11">
        <name>Zn(2+)</name>
        <dbReference type="ChEBI" id="CHEBI:29105"/>
    </cofactor>
    <text evidence="11">Binds 1 zinc ion per subunit.</text>
</comment>
<dbReference type="PANTHER" id="PTHR43221:SF1">
    <property type="entry name" value="PROTEASE HTPX"/>
    <property type="match status" value="1"/>
</dbReference>
<keyword evidence="5" id="KW-0479">Metal-binding</keyword>
<keyword evidence="10 13" id="KW-0472">Membrane</keyword>
<evidence type="ECO:0000256" key="5">
    <source>
        <dbReference type="ARBA" id="ARBA00022723"/>
    </source>
</evidence>
<evidence type="ECO:0000313" key="15">
    <source>
        <dbReference type="EMBL" id="MEK8089740.1"/>
    </source>
</evidence>
<organism evidence="15 16">
    <name type="scientific">Thermithiobacillus plumbiphilus</name>
    <dbReference type="NCBI Taxonomy" id="1729899"/>
    <lineage>
        <taxon>Bacteria</taxon>
        <taxon>Pseudomonadati</taxon>
        <taxon>Pseudomonadota</taxon>
        <taxon>Acidithiobacillia</taxon>
        <taxon>Acidithiobacillales</taxon>
        <taxon>Thermithiobacillaceae</taxon>
        <taxon>Thermithiobacillus</taxon>
    </lineage>
</organism>
<name>A0ABU9D892_9PROT</name>
<evidence type="ECO:0000256" key="2">
    <source>
        <dbReference type="ARBA" id="ARBA00022475"/>
    </source>
</evidence>
<dbReference type="InterPro" id="IPR050083">
    <property type="entry name" value="HtpX_protease"/>
</dbReference>
<protein>
    <submittedName>
        <fullName evidence="15">Protease HtpX</fullName>
        <ecNumber evidence="15">3.4.24.-</ecNumber>
    </submittedName>
</protein>
<evidence type="ECO:0000256" key="9">
    <source>
        <dbReference type="ARBA" id="ARBA00023049"/>
    </source>
</evidence>
<evidence type="ECO:0000256" key="12">
    <source>
        <dbReference type="SAM" id="MobiDB-lite"/>
    </source>
</evidence>
<keyword evidence="8 13" id="KW-1133">Transmembrane helix</keyword>
<keyword evidence="16" id="KW-1185">Reference proteome</keyword>
<feature type="compositionally biased region" description="Polar residues" evidence="12">
    <location>
        <begin position="306"/>
        <end position="326"/>
    </location>
</feature>
<accession>A0ABU9D892</accession>
<keyword evidence="6 11" id="KW-0378">Hydrolase</keyword>
<evidence type="ECO:0000313" key="16">
    <source>
        <dbReference type="Proteomes" id="UP001446205"/>
    </source>
</evidence>
<dbReference type="NCBIfam" id="NF003965">
    <property type="entry name" value="PRK05457.1"/>
    <property type="match status" value="1"/>
</dbReference>
<evidence type="ECO:0000256" key="7">
    <source>
        <dbReference type="ARBA" id="ARBA00022833"/>
    </source>
</evidence>
<comment type="subcellular location">
    <subcellularLocation>
        <location evidence="1">Cell membrane</location>
        <topology evidence="1">Multi-pass membrane protein</topology>
    </subcellularLocation>
</comment>
<proteinExistence type="inferred from homology"/>
<keyword evidence="9 11" id="KW-0482">Metalloprotease</keyword>
<dbReference type="Proteomes" id="UP001446205">
    <property type="component" value="Unassembled WGS sequence"/>
</dbReference>
<dbReference type="CDD" id="cd07335">
    <property type="entry name" value="M48B_HtpX_like"/>
    <property type="match status" value="1"/>
</dbReference>
<reference evidence="15 16" key="1">
    <citation type="submission" date="2024-04" db="EMBL/GenBank/DDBJ databases">
        <authorList>
            <person name="Abashina T."/>
            <person name="Shaikin A."/>
        </authorList>
    </citation>
    <scope>NUCLEOTIDE SEQUENCE [LARGE SCALE GENOMIC DNA]</scope>
    <source>
        <strain evidence="15 16">AAFK</strain>
    </source>
</reference>
<keyword evidence="7 11" id="KW-0862">Zinc</keyword>
<dbReference type="Gene3D" id="3.30.2010.10">
    <property type="entry name" value="Metalloproteases ('zincins'), catalytic domain"/>
    <property type="match status" value="1"/>
</dbReference>
<evidence type="ECO:0000259" key="14">
    <source>
        <dbReference type="Pfam" id="PF01435"/>
    </source>
</evidence>
<evidence type="ECO:0000256" key="11">
    <source>
        <dbReference type="RuleBase" id="RU003983"/>
    </source>
</evidence>
<evidence type="ECO:0000256" key="13">
    <source>
        <dbReference type="SAM" id="Phobius"/>
    </source>
</evidence>
<keyword evidence="3 11" id="KW-0645">Protease</keyword>
<dbReference type="GO" id="GO:0008233">
    <property type="term" value="F:peptidase activity"/>
    <property type="evidence" value="ECO:0007669"/>
    <property type="project" value="UniProtKB-KW"/>
</dbReference>